<evidence type="ECO:0000256" key="2">
    <source>
        <dbReference type="SAM" id="Phobius"/>
    </source>
</evidence>
<dbReference type="OrthoDB" id="10544072at2759"/>
<evidence type="ECO:0000313" key="5">
    <source>
        <dbReference type="Proteomes" id="UP000095284"/>
    </source>
</evidence>
<gene>
    <name evidence="3" type="ORF">BXYJ_LOCUS5461</name>
</gene>
<keyword evidence="6" id="KW-1185">Reference proteome</keyword>
<dbReference type="WBParaSite" id="BXY_1558600.1">
    <property type="protein sequence ID" value="BXY_1558600.1"/>
    <property type="gene ID" value="BXY_1558600"/>
</dbReference>
<keyword evidence="2" id="KW-1133">Transmembrane helix</keyword>
<evidence type="ECO:0000313" key="4">
    <source>
        <dbReference type="EMBL" id="CAG9102627.1"/>
    </source>
</evidence>
<dbReference type="Proteomes" id="UP000582659">
    <property type="component" value="Unassembled WGS sequence"/>
</dbReference>
<dbReference type="EMBL" id="CAJFDI010000002">
    <property type="protein sequence ID" value="CAD5218068.1"/>
    <property type="molecule type" value="Genomic_DNA"/>
</dbReference>
<dbReference type="SMR" id="A0A1I7SRC2"/>
<organism evidence="5 7">
    <name type="scientific">Bursaphelenchus xylophilus</name>
    <name type="common">Pinewood nematode worm</name>
    <name type="synonym">Aphelenchoides xylophilus</name>
    <dbReference type="NCBI Taxonomy" id="6326"/>
    <lineage>
        <taxon>Eukaryota</taxon>
        <taxon>Metazoa</taxon>
        <taxon>Ecdysozoa</taxon>
        <taxon>Nematoda</taxon>
        <taxon>Chromadorea</taxon>
        <taxon>Rhabditida</taxon>
        <taxon>Tylenchina</taxon>
        <taxon>Tylenchomorpha</taxon>
        <taxon>Aphelenchoidea</taxon>
        <taxon>Aphelenchoididae</taxon>
        <taxon>Bursaphelenchus</taxon>
    </lineage>
</organism>
<dbReference type="AlphaFoldDB" id="A0A1I7SRC2"/>
<dbReference type="EMBL" id="CAJFCV020000002">
    <property type="protein sequence ID" value="CAG9102627.1"/>
    <property type="molecule type" value="Genomic_DNA"/>
</dbReference>
<accession>A0A1I7SRC2</accession>
<keyword evidence="2" id="KW-0812">Transmembrane</keyword>
<evidence type="ECO:0000313" key="6">
    <source>
        <dbReference type="Proteomes" id="UP000659654"/>
    </source>
</evidence>
<protein>
    <submittedName>
        <fullName evidence="3">(pine wood nematode) hypothetical protein</fullName>
    </submittedName>
</protein>
<name>A0A1I7SRC2_BURXY</name>
<reference evidence="7" key="1">
    <citation type="submission" date="2016-11" db="UniProtKB">
        <authorList>
            <consortium name="WormBaseParasite"/>
        </authorList>
    </citation>
    <scope>IDENTIFICATION</scope>
</reference>
<evidence type="ECO:0000256" key="1">
    <source>
        <dbReference type="SAM" id="MobiDB-lite"/>
    </source>
</evidence>
<evidence type="ECO:0000313" key="3">
    <source>
        <dbReference type="EMBL" id="CAD5218068.1"/>
    </source>
</evidence>
<feature type="region of interest" description="Disordered" evidence="1">
    <location>
        <begin position="82"/>
        <end position="111"/>
    </location>
</feature>
<feature type="compositionally biased region" description="Low complexity" evidence="1">
    <location>
        <begin position="82"/>
        <end position="95"/>
    </location>
</feature>
<sequence length="111" mass="12127">MDASTTVAPGMDASTIIAAAEECEKEEKLSGIKFTVFILLLVYSGVVLIATIVYAVTFRHHFIWLCRKNKIEDMKKSEATMLSSMTTPSVSTSTMANSKSNAKTLKKDSSK</sequence>
<dbReference type="Proteomes" id="UP000659654">
    <property type="component" value="Unassembled WGS sequence"/>
</dbReference>
<keyword evidence="2" id="KW-0472">Membrane</keyword>
<evidence type="ECO:0000313" key="7">
    <source>
        <dbReference type="WBParaSite" id="BXY_1558600.1"/>
    </source>
</evidence>
<dbReference type="Proteomes" id="UP000095284">
    <property type="component" value="Unplaced"/>
</dbReference>
<feature type="transmembrane region" description="Helical" evidence="2">
    <location>
        <begin position="34"/>
        <end position="58"/>
    </location>
</feature>
<proteinExistence type="predicted"/>
<reference evidence="4" key="2">
    <citation type="submission" date="2020-08" db="EMBL/GenBank/DDBJ databases">
        <authorList>
            <person name="Kikuchi T."/>
        </authorList>
    </citation>
    <scope>NUCLEOTIDE SEQUENCE</scope>
    <source>
        <strain evidence="3">Ka4C1</strain>
    </source>
</reference>